<feature type="compositionally biased region" description="Polar residues" evidence="1">
    <location>
        <begin position="26"/>
        <end position="36"/>
    </location>
</feature>
<evidence type="ECO:0000256" key="1">
    <source>
        <dbReference type="SAM" id="MobiDB-lite"/>
    </source>
</evidence>
<name>A0A9P4R9H7_9PLEO</name>
<reference evidence="2" key="1">
    <citation type="journal article" date="2020" name="Stud. Mycol.">
        <title>101 Dothideomycetes genomes: a test case for predicting lifestyles and emergence of pathogens.</title>
        <authorList>
            <person name="Haridas S."/>
            <person name="Albert R."/>
            <person name="Binder M."/>
            <person name="Bloem J."/>
            <person name="Labutti K."/>
            <person name="Salamov A."/>
            <person name="Andreopoulos B."/>
            <person name="Baker S."/>
            <person name="Barry K."/>
            <person name="Bills G."/>
            <person name="Bluhm B."/>
            <person name="Cannon C."/>
            <person name="Castanera R."/>
            <person name="Culley D."/>
            <person name="Daum C."/>
            <person name="Ezra D."/>
            <person name="Gonzalez J."/>
            <person name="Henrissat B."/>
            <person name="Kuo A."/>
            <person name="Liang C."/>
            <person name="Lipzen A."/>
            <person name="Lutzoni F."/>
            <person name="Magnuson J."/>
            <person name="Mondo S."/>
            <person name="Nolan M."/>
            <person name="Ohm R."/>
            <person name="Pangilinan J."/>
            <person name="Park H.-J."/>
            <person name="Ramirez L."/>
            <person name="Alfaro M."/>
            <person name="Sun H."/>
            <person name="Tritt A."/>
            <person name="Yoshinaga Y."/>
            <person name="Zwiers L.-H."/>
            <person name="Turgeon B."/>
            <person name="Goodwin S."/>
            <person name="Spatafora J."/>
            <person name="Crous P."/>
            <person name="Grigoriev I."/>
        </authorList>
    </citation>
    <scope>NUCLEOTIDE SEQUENCE</scope>
    <source>
        <strain evidence="2">CBS 125425</strain>
    </source>
</reference>
<protein>
    <submittedName>
        <fullName evidence="2">Uncharacterized protein</fullName>
    </submittedName>
</protein>
<sequence>MAAVPPCQRNAPPSSAGSAVRERKGTTTPALDSSSLLACGTWNPHQASRQTPFQQKVQLSANTGPASVALDVTRPAPDPRPTLARPSLTLLPVLDSHTATTAPPMLPVANNNTIRNYNPPGPLCTGQANTYA</sequence>
<organism evidence="2 3">
    <name type="scientific">Polyplosphaeria fusca</name>
    <dbReference type="NCBI Taxonomy" id="682080"/>
    <lineage>
        <taxon>Eukaryota</taxon>
        <taxon>Fungi</taxon>
        <taxon>Dikarya</taxon>
        <taxon>Ascomycota</taxon>
        <taxon>Pezizomycotina</taxon>
        <taxon>Dothideomycetes</taxon>
        <taxon>Pleosporomycetidae</taxon>
        <taxon>Pleosporales</taxon>
        <taxon>Tetraplosphaeriaceae</taxon>
        <taxon>Polyplosphaeria</taxon>
    </lineage>
</organism>
<feature type="region of interest" description="Disordered" evidence="1">
    <location>
        <begin position="69"/>
        <end position="89"/>
    </location>
</feature>
<keyword evidence="3" id="KW-1185">Reference proteome</keyword>
<evidence type="ECO:0000313" key="3">
    <source>
        <dbReference type="Proteomes" id="UP000799444"/>
    </source>
</evidence>
<evidence type="ECO:0000313" key="2">
    <source>
        <dbReference type="EMBL" id="KAF2739192.1"/>
    </source>
</evidence>
<gene>
    <name evidence="2" type="ORF">EJ04DRAFT_519702</name>
</gene>
<comment type="caution">
    <text evidence="2">The sequence shown here is derived from an EMBL/GenBank/DDBJ whole genome shotgun (WGS) entry which is preliminary data.</text>
</comment>
<dbReference type="EMBL" id="ML996105">
    <property type="protein sequence ID" value="KAF2739192.1"/>
    <property type="molecule type" value="Genomic_DNA"/>
</dbReference>
<accession>A0A9P4R9H7</accession>
<dbReference type="Proteomes" id="UP000799444">
    <property type="component" value="Unassembled WGS sequence"/>
</dbReference>
<dbReference type="AlphaFoldDB" id="A0A9P4R9H7"/>
<feature type="region of interest" description="Disordered" evidence="1">
    <location>
        <begin position="1"/>
        <end position="36"/>
    </location>
</feature>
<proteinExistence type="predicted"/>